<keyword evidence="2" id="KW-1185">Reference proteome</keyword>
<dbReference type="AlphaFoldDB" id="A0A344LPZ3"/>
<reference evidence="1 2" key="1">
    <citation type="submission" date="2018-06" db="EMBL/GenBank/DDBJ databases">
        <title>Genome sequencing of Flavobacterium.</title>
        <authorList>
            <person name="Baek M.-G."/>
            <person name="Yi H."/>
        </authorList>
    </citation>
    <scope>NUCLEOTIDE SEQUENCE [LARGE SCALE GENOMIC DNA]</scope>
    <source>
        <strain evidence="1 2">HYN0086</strain>
    </source>
</reference>
<dbReference type="EMBL" id="CP030261">
    <property type="protein sequence ID" value="AXB55985.1"/>
    <property type="molecule type" value="Genomic_DNA"/>
</dbReference>
<proteinExistence type="predicted"/>
<accession>A0A344LPZ3</accession>
<dbReference type="KEGG" id="ffl:HYN86_04945"/>
<gene>
    <name evidence="1" type="ORF">HYN86_04945</name>
</gene>
<evidence type="ECO:0000313" key="2">
    <source>
        <dbReference type="Proteomes" id="UP000251561"/>
    </source>
</evidence>
<protein>
    <submittedName>
        <fullName evidence="1">Uncharacterized protein</fullName>
    </submittedName>
</protein>
<dbReference type="RefSeq" id="WP_113677043.1">
    <property type="nucleotide sequence ID" value="NZ_CP030261.1"/>
</dbReference>
<evidence type="ECO:0000313" key="1">
    <source>
        <dbReference type="EMBL" id="AXB55985.1"/>
    </source>
</evidence>
<organism evidence="1 2">
    <name type="scientific">Flavobacterium fluviale</name>
    <dbReference type="NCBI Taxonomy" id="2249356"/>
    <lineage>
        <taxon>Bacteria</taxon>
        <taxon>Pseudomonadati</taxon>
        <taxon>Bacteroidota</taxon>
        <taxon>Flavobacteriia</taxon>
        <taxon>Flavobacteriales</taxon>
        <taxon>Flavobacteriaceae</taxon>
        <taxon>Flavobacterium</taxon>
    </lineage>
</organism>
<dbReference type="OrthoDB" id="1347825at2"/>
<sequence length="212" mass="25137">MRIVTCICFLFYLNINAQIQDEFFVDDVKTIDILTVNFCVDNLGKTSSVVVIPEKTTYENQQNIAKVVEYQKNIEYYPDSKLRNKCFDFIFKFINSKFENKKLEKSKFSKCKEFKNGTFKYNDGSYLDIIIERDDKFQIEKSPTDFSKYQIEWTDDTNYVLTYLELSNKKLEYLIGEKIYVEIIDILEDGSYVYKSNLLDRTLITGIIKRIN</sequence>
<dbReference type="Proteomes" id="UP000251561">
    <property type="component" value="Chromosome"/>
</dbReference>
<name>A0A344LPZ3_9FLAO</name>